<dbReference type="EMBL" id="JACSPV010000054">
    <property type="protein sequence ID" value="MBD8007323.1"/>
    <property type="molecule type" value="Genomic_DNA"/>
</dbReference>
<evidence type="ECO:0000313" key="7">
    <source>
        <dbReference type="Proteomes" id="UP000648182"/>
    </source>
</evidence>
<evidence type="ECO:0000256" key="5">
    <source>
        <dbReference type="SAM" id="Phobius"/>
    </source>
</evidence>
<feature type="transmembrane region" description="Helical" evidence="5">
    <location>
        <begin position="53"/>
        <end position="86"/>
    </location>
</feature>
<sequence>MDTVPSSSDRTLAMAIYLTSFFTTLIGPLLIWLLKKDESPFIDFHGKEYLNFFISYGVYSIVASLLMFVLIGFILLPIIGVMVFVFTIIAAVKAYNGEIYHFPLVFRVIK</sequence>
<evidence type="ECO:0000313" key="6">
    <source>
        <dbReference type="EMBL" id="MBD8007323.1"/>
    </source>
</evidence>
<evidence type="ECO:0000256" key="2">
    <source>
        <dbReference type="ARBA" id="ARBA00022692"/>
    </source>
</evidence>
<keyword evidence="2 5" id="KW-0812">Transmembrane</keyword>
<evidence type="ECO:0000256" key="4">
    <source>
        <dbReference type="ARBA" id="ARBA00023136"/>
    </source>
</evidence>
<dbReference type="Proteomes" id="UP000648182">
    <property type="component" value="Unassembled WGS sequence"/>
</dbReference>
<organism evidence="6 7">
    <name type="scientific">Bacillus norwichensis</name>
    <dbReference type="NCBI Taxonomy" id="2762217"/>
    <lineage>
        <taxon>Bacteria</taxon>
        <taxon>Bacillati</taxon>
        <taxon>Bacillota</taxon>
        <taxon>Bacilli</taxon>
        <taxon>Bacillales</taxon>
        <taxon>Bacillaceae</taxon>
        <taxon>Bacillus</taxon>
    </lineage>
</organism>
<evidence type="ECO:0000256" key="3">
    <source>
        <dbReference type="ARBA" id="ARBA00022989"/>
    </source>
</evidence>
<proteinExistence type="predicted"/>
<accession>A0ABR8VRF8</accession>
<dbReference type="Pfam" id="PF09685">
    <property type="entry name" value="MamF_MmsF"/>
    <property type="match status" value="1"/>
</dbReference>
<keyword evidence="3 5" id="KW-1133">Transmembrane helix</keyword>
<reference evidence="6 7" key="1">
    <citation type="submission" date="2020-08" db="EMBL/GenBank/DDBJ databases">
        <title>A Genomic Blueprint of the Chicken Gut Microbiome.</title>
        <authorList>
            <person name="Gilroy R."/>
            <person name="Ravi A."/>
            <person name="Getino M."/>
            <person name="Pursley I."/>
            <person name="Horton D.L."/>
            <person name="Alikhan N.-F."/>
            <person name="Baker D."/>
            <person name="Gharbi K."/>
            <person name="Hall N."/>
            <person name="Watson M."/>
            <person name="Adriaenssens E.M."/>
            <person name="Foster-Nyarko E."/>
            <person name="Jarju S."/>
            <person name="Secka A."/>
            <person name="Antonio M."/>
            <person name="Oren A."/>
            <person name="Chaudhuri R."/>
            <person name="La Ragione R.M."/>
            <person name="Hildebrand F."/>
            <person name="Pallen M.J."/>
        </authorList>
    </citation>
    <scope>NUCLEOTIDE SEQUENCE [LARGE SCALE GENOMIC DNA]</scope>
    <source>
        <strain evidence="6 7">Sa1BUA2</strain>
    </source>
</reference>
<evidence type="ECO:0000256" key="1">
    <source>
        <dbReference type="ARBA" id="ARBA00004141"/>
    </source>
</evidence>
<comment type="subcellular location">
    <subcellularLocation>
        <location evidence="1">Membrane</location>
        <topology evidence="1">Multi-pass membrane protein</topology>
    </subcellularLocation>
</comment>
<gene>
    <name evidence="6" type="ORF">H9631_19855</name>
</gene>
<feature type="transmembrane region" description="Helical" evidence="5">
    <location>
        <begin position="12"/>
        <end position="33"/>
    </location>
</feature>
<keyword evidence="4 5" id="KW-0472">Membrane</keyword>
<comment type="caution">
    <text evidence="6">The sequence shown here is derived from an EMBL/GenBank/DDBJ whole genome shotgun (WGS) entry which is preliminary data.</text>
</comment>
<name>A0ABR8VRF8_9BACI</name>
<keyword evidence="7" id="KW-1185">Reference proteome</keyword>
<protein>
    <submittedName>
        <fullName evidence="6">DUF4870 domain-containing protein</fullName>
    </submittedName>
</protein>
<dbReference type="InterPro" id="IPR019109">
    <property type="entry name" value="MamF_MmsF"/>
</dbReference>
<dbReference type="RefSeq" id="WP_191815905.1">
    <property type="nucleotide sequence ID" value="NZ_JACSPV010000054.1"/>
</dbReference>